<dbReference type="Gene3D" id="1.10.443.10">
    <property type="entry name" value="Intergrase catalytic core"/>
    <property type="match status" value="1"/>
</dbReference>
<dbReference type="EMBL" id="BSSU01000005">
    <property type="protein sequence ID" value="GLX81715.1"/>
    <property type="molecule type" value="Genomic_DNA"/>
</dbReference>
<organism evidence="2 3">
    <name type="scientific">Thalassotalea eurytherma</name>
    <dbReference type="NCBI Taxonomy" id="1144278"/>
    <lineage>
        <taxon>Bacteria</taxon>
        <taxon>Pseudomonadati</taxon>
        <taxon>Pseudomonadota</taxon>
        <taxon>Gammaproteobacteria</taxon>
        <taxon>Alteromonadales</taxon>
        <taxon>Colwelliaceae</taxon>
        <taxon>Thalassotalea</taxon>
    </lineage>
</organism>
<evidence type="ECO:0000313" key="3">
    <source>
        <dbReference type="Proteomes" id="UP001157133"/>
    </source>
</evidence>
<keyword evidence="3" id="KW-1185">Reference proteome</keyword>
<comment type="caution">
    <text evidence="2">The sequence shown here is derived from an EMBL/GenBank/DDBJ whole genome shotgun (WGS) entry which is preliminary data.</text>
</comment>
<dbReference type="Proteomes" id="UP001157133">
    <property type="component" value="Unassembled WGS sequence"/>
</dbReference>
<gene>
    <name evidence="2" type="ORF">theurythT_11670</name>
</gene>
<evidence type="ECO:0008006" key="4">
    <source>
        <dbReference type="Google" id="ProtNLM"/>
    </source>
</evidence>
<dbReference type="SUPFAM" id="SSF56349">
    <property type="entry name" value="DNA breaking-rejoining enzymes"/>
    <property type="match status" value="1"/>
</dbReference>
<keyword evidence="1" id="KW-0233">DNA recombination</keyword>
<name>A0ABQ6H4P4_9GAMM</name>
<accession>A0ABQ6H4P4</accession>
<dbReference type="RefSeq" id="WP_284207054.1">
    <property type="nucleotide sequence ID" value="NZ_BSSU01000005.1"/>
</dbReference>
<reference evidence="2 3" key="1">
    <citation type="submission" date="2023-03" db="EMBL/GenBank/DDBJ databases">
        <title>Draft genome sequence of Thalassotalea eurytherma JCM 18482T.</title>
        <authorList>
            <person name="Sawabe T."/>
        </authorList>
    </citation>
    <scope>NUCLEOTIDE SEQUENCE [LARGE SCALE GENOMIC DNA]</scope>
    <source>
        <strain evidence="2 3">JCM 18482</strain>
    </source>
</reference>
<sequence length="655" mass="75214">MNSTSDHQKHTNVESAAYDTNNPVVTFYSDGSVCSRMQDIEWSFVAKLKTGVGKENKVTFSNVEKSHRLDIQKVVYKIHEQTPCSVSVLQMRINNLKLIANCLGSTMWSKLNQDNYYRQFKNNLKNKKYSITILDQVLACLRKLHDLGVISRYEKNTKYKFTKGLACSTKQVKKQHIAIPEGMSSQLFKVAMDIVDKYHPYRHEISAINAKAIQTQKEVFEEADLKRKVKKSALQHRVTARINKIKHNVPDFKLSLLFEDILEIQSACLLVIQGFSGVRLGESVSFDKNSYDSVPFSDEFDIPLLLGEITKVNENGVPTREAWVTHPISEKAIELAYDMSEYARDIYKVIIESYHEDEKKIAERELNTAFITLGVISQKTKFIQQKSYARRYLKFQKKYNISATQADVDEFDLLNPTRKGTLHVGGFLPKLSPHDFRRTFAVFLVRNKLGNLMTLKHQYKHLNIAMTAWYANHSQLAAQMDFELDDELKELVKAANEDLHTDILFHIFNESETLSGKEGERIAKERDCYAGEIYMSRDEIKEQVKNGALSIVEHPTGFCTNPTCDRICASETSTVTCQHEIVTPEKAKSRIPVRNRLIARFNALNDERTYMASILTQMYTQIKAIEITLSKHNLDFIPFEAEIKSQTMLIAREKL</sequence>
<evidence type="ECO:0000256" key="1">
    <source>
        <dbReference type="ARBA" id="ARBA00023172"/>
    </source>
</evidence>
<protein>
    <recommendedName>
        <fullName evidence="4">Site-specific integrase</fullName>
    </recommendedName>
</protein>
<proteinExistence type="predicted"/>
<evidence type="ECO:0000313" key="2">
    <source>
        <dbReference type="EMBL" id="GLX81715.1"/>
    </source>
</evidence>
<dbReference type="InterPro" id="IPR013762">
    <property type="entry name" value="Integrase-like_cat_sf"/>
</dbReference>
<dbReference type="InterPro" id="IPR011010">
    <property type="entry name" value="DNA_brk_join_enz"/>
</dbReference>